<evidence type="ECO:0000256" key="3">
    <source>
        <dbReference type="ARBA" id="ARBA00022729"/>
    </source>
</evidence>
<dbReference type="AlphaFoldDB" id="A0A199V0Y6"/>
<dbReference type="InterPro" id="IPR041469">
    <property type="entry name" value="Subtilisin-like_FN3"/>
</dbReference>
<dbReference type="Gene3D" id="2.60.40.2310">
    <property type="match status" value="1"/>
</dbReference>
<dbReference type="PROSITE" id="PS00138">
    <property type="entry name" value="SUBTILASE_SER"/>
    <property type="match status" value="1"/>
</dbReference>
<dbReference type="Gene3D" id="3.30.70.80">
    <property type="entry name" value="Peptidase S8 propeptide/proteinase inhibitor I9"/>
    <property type="match status" value="1"/>
</dbReference>
<dbReference type="Pfam" id="PF00082">
    <property type="entry name" value="Peptidase_S8"/>
    <property type="match status" value="1"/>
</dbReference>
<reference evidence="11 12" key="1">
    <citation type="journal article" date="2016" name="DNA Res.">
        <title>The draft genome of MD-2 pineapple using hybrid error correction of long reads.</title>
        <authorList>
            <person name="Redwan R.M."/>
            <person name="Saidin A."/>
            <person name="Kumar S.V."/>
        </authorList>
    </citation>
    <scope>NUCLEOTIDE SEQUENCE [LARGE SCALE GENOMIC DNA]</scope>
    <source>
        <strain evidence="12">cv. MD2</strain>
        <tissue evidence="11">Leaf</tissue>
    </source>
</reference>
<keyword evidence="3" id="KW-0732">Signal</keyword>
<dbReference type="EMBL" id="LSRQ01003865">
    <property type="protein sequence ID" value="OAY70550.1"/>
    <property type="molecule type" value="Genomic_DNA"/>
</dbReference>
<evidence type="ECO:0000259" key="8">
    <source>
        <dbReference type="Pfam" id="PF00082"/>
    </source>
</evidence>
<dbReference type="CDD" id="cd02120">
    <property type="entry name" value="PA_subtilisin_like"/>
    <property type="match status" value="1"/>
</dbReference>
<dbReference type="CDD" id="cd04852">
    <property type="entry name" value="Peptidases_S8_3"/>
    <property type="match status" value="1"/>
</dbReference>
<feature type="active site" description="Charge relay system" evidence="6 7">
    <location>
        <position position="270"/>
    </location>
</feature>
<dbReference type="GO" id="GO:0006508">
    <property type="term" value="P:proteolysis"/>
    <property type="evidence" value="ECO:0007669"/>
    <property type="project" value="UniProtKB-KW"/>
</dbReference>
<feature type="active site" description="Charge relay system" evidence="6 7">
    <location>
        <position position="197"/>
    </location>
</feature>
<protein>
    <submittedName>
        <fullName evidence="11">Subtilisin-like protease SBT5.3</fullName>
    </submittedName>
</protein>
<dbReference type="SUPFAM" id="SSF52743">
    <property type="entry name" value="Subtilisin-like"/>
    <property type="match status" value="1"/>
</dbReference>
<dbReference type="STRING" id="4615.A0A199V0Y6"/>
<accession>A0A199V0Y6</accession>
<organism evidence="11 12">
    <name type="scientific">Ananas comosus</name>
    <name type="common">Pineapple</name>
    <name type="synonym">Ananas ananas</name>
    <dbReference type="NCBI Taxonomy" id="4615"/>
    <lineage>
        <taxon>Eukaryota</taxon>
        <taxon>Viridiplantae</taxon>
        <taxon>Streptophyta</taxon>
        <taxon>Embryophyta</taxon>
        <taxon>Tracheophyta</taxon>
        <taxon>Spermatophyta</taxon>
        <taxon>Magnoliopsida</taxon>
        <taxon>Liliopsida</taxon>
        <taxon>Poales</taxon>
        <taxon>Bromeliaceae</taxon>
        <taxon>Bromelioideae</taxon>
        <taxon>Ananas</taxon>
    </lineage>
</organism>
<evidence type="ECO:0000256" key="6">
    <source>
        <dbReference type="PIRSR" id="PIRSR615500-1"/>
    </source>
</evidence>
<dbReference type="Gene3D" id="3.50.30.30">
    <property type="match status" value="1"/>
</dbReference>
<dbReference type="InterPro" id="IPR045051">
    <property type="entry name" value="SBT"/>
</dbReference>
<dbReference type="FunFam" id="3.40.50.200:FF:000006">
    <property type="entry name" value="Subtilisin-like protease SBT1.5"/>
    <property type="match status" value="1"/>
</dbReference>
<evidence type="ECO:0000313" key="12">
    <source>
        <dbReference type="Proteomes" id="UP000092600"/>
    </source>
</evidence>
<dbReference type="FunFam" id="2.60.40.2310:FF:000001">
    <property type="entry name" value="Subtilisin-like protease SBT1.5"/>
    <property type="match status" value="1"/>
</dbReference>
<dbReference type="PROSITE" id="PS51892">
    <property type="entry name" value="SUBTILASE"/>
    <property type="match status" value="1"/>
</dbReference>
<comment type="similarity">
    <text evidence="1 7">Belongs to the peptidase S8 family.</text>
</comment>
<gene>
    <name evidence="11" type="ORF">ACMD2_11239</name>
</gene>
<feature type="active site" description="Charge relay system" evidence="6 7">
    <location>
        <position position="622"/>
    </location>
</feature>
<feature type="domain" description="Inhibitor I9" evidence="9">
    <location>
        <begin position="74"/>
        <end position="160"/>
    </location>
</feature>
<dbReference type="PRINTS" id="PR00723">
    <property type="entry name" value="SUBTILISIN"/>
</dbReference>
<dbReference type="GO" id="GO:0004252">
    <property type="term" value="F:serine-type endopeptidase activity"/>
    <property type="evidence" value="ECO:0007669"/>
    <property type="project" value="UniProtKB-UniRule"/>
</dbReference>
<evidence type="ECO:0000259" key="10">
    <source>
        <dbReference type="Pfam" id="PF17766"/>
    </source>
</evidence>
<comment type="caution">
    <text evidence="11">The sequence shown here is derived from an EMBL/GenBank/DDBJ whole genome shotgun (WGS) entry which is preliminary data.</text>
</comment>
<dbReference type="Pfam" id="PF17766">
    <property type="entry name" value="fn3_6"/>
    <property type="match status" value="1"/>
</dbReference>
<evidence type="ECO:0000256" key="4">
    <source>
        <dbReference type="ARBA" id="ARBA00022801"/>
    </source>
</evidence>
<keyword evidence="5 7" id="KW-0720">Serine protease</keyword>
<name>A0A199V0Y6_ANACO</name>
<keyword evidence="4 7" id="KW-0378">Hydrolase</keyword>
<dbReference type="Pfam" id="PF05922">
    <property type="entry name" value="Inhibitor_I9"/>
    <property type="match status" value="1"/>
</dbReference>
<dbReference type="Proteomes" id="UP000092600">
    <property type="component" value="Unassembled WGS sequence"/>
</dbReference>
<dbReference type="Gene3D" id="3.40.50.200">
    <property type="entry name" value="Peptidase S8/S53 domain"/>
    <property type="match status" value="1"/>
</dbReference>
<evidence type="ECO:0000313" key="11">
    <source>
        <dbReference type="EMBL" id="OAY70550.1"/>
    </source>
</evidence>
<evidence type="ECO:0000256" key="1">
    <source>
        <dbReference type="ARBA" id="ARBA00011073"/>
    </source>
</evidence>
<dbReference type="InterPro" id="IPR036852">
    <property type="entry name" value="Peptidase_S8/S53_dom_sf"/>
</dbReference>
<dbReference type="PANTHER" id="PTHR10795">
    <property type="entry name" value="PROPROTEIN CONVERTASE SUBTILISIN/KEXIN"/>
    <property type="match status" value="1"/>
</dbReference>
<dbReference type="InterPro" id="IPR034197">
    <property type="entry name" value="Peptidases_S8_3"/>
</dbReference>
<evidence type="ECO:0000259" key="9">
    <source>
        <dbReference type="Pfam" id="PF05922"/>
    </source>
</evidence>
<dbReference type="InterPro" id="IPR015500">
    <property type="entry name" value="Peptidase_S8_subtilisin-rel"/>
</dbReference>
<dbReference type="FunFam" id="3.30.70.80:FF:000002">
    <property type="entry name" value="Subtilisin-like protease SBT5.3"/>
    <property type="match status" value="1"/>
</dbReference>
<evidence type="ECO:0000256" key="2">
    <source>
        <dbReference type="ARBA" id="ARBA00022670"/>
    </source>
</evidence>
<dbReference type="InterPro" id="IPR023828">
    <property type="entry name" value="Peptidase_S8_Ser-AS"/>
</dbReference>
<evidence type="ECO:0000256" key="7">
    <source>
        <dbReference type="PROSITE-ProRule" id="PRU01240"/>
    </source>
</evidence>
<dbReference type="InterPro" id="IPR000209">
    <property type="entry name" value="Peptidase_S8/S53_dom"/>
</dbReference>
<sequence length="861" mass="92792">MAGKAGQLLGLLDCIDEIRAAIAGSSSSLFSSGSRDKCIIRIMANGALLRHLAHIQTLRDRNPALKPTSAAKKSYVVYFGGHTHGSEEAFLDSYERVTDAHYEFLGSVLGSKEKAQDAIFYSYTNYINGFAASLEEEEAMEISKDSSVISVFPNRGHKLHTTRSWDFLGLERNGRVPLNSIWSKANFGEDVIIGNLDTGVWPESESFREEGMGPSPSQWRGICQDEPEKGAGCNSTFIRKLIGMRYFNKGYLSAVGPAVSAASARDTDGHGTHTLSTAAGRFVPGASLFGYGSGIAKGGAPNARTAAYKVCWPPVNGSECFDADILAAFDAAIHDGVHVLSVSLGGGPTDYFKDGVAIGSFHAVKNGVTVVCSAGNSGPDPGSVSNTAPWIITVGASTMDREFPAYLLLSNKKQIKGQSLSPSGHPGNKYYPIISSAQAKAANATEDEADLCLQKSLDPAKAGGKIVVCIRGNNARVEKGEVVREAGGTRQREMSSSQTRIMLFPTLSSNKQMFFANYLHYLIVMIREWLNLSAYNETKQTITCRSAAGYITSPKTDIGTKPAPFMAAFSSQGPNTITPEILKPDITAPGVSILAAYTGASGPTGLAFDDRRVLFNSESGTSMSCPHVSGIAGLLKALHPEWSPSAIKSAIMTTSRIQDNLKEPMKNSSFLKATPFSYGSGHVQPNRAMDPGLVYDLGANDYLNFLCSLGYNSTQIATFSVEPYTCPSKPAKLEDLNYPSISIPNLAGEITITRTVRNVGTPGTYSVRVEEPRGVLVLVEPTSLKFDKVDEEKRFKVIFKAKERNLRGEYVFGRIIWSDGKHFVRSPIVLSIGQKHIKKITPGVQVPSFPSPLFNYGLHSE</sequence>
<evidence type="ECO:0000256" key="5">
    <source>
        <dbReference type="ARBA" id="ARBA00022825"/>
    </source>
</evidence>
<feature type="domain" description="Subtilisin-like protease fibronectin type-III" evidence="10">
    <location>
        <begin position="735"/>
        <end position="829"/>
    </location>
</feature>
<dbReference type="InterPro" id="IPR010259">
    <property type="entry name" value="S8pro/Inhibitor_I9"/>
</dbReference>
<feature type="domain" description="Peptidase S8/S53" evidence="8">
    <location>
        <begin position="188"/>
        <end position="667"/>
    </location>
</feature>
<dbReference type="InterPro" id="IPR037045">
    <property type="entry name" value="S8pro/Inhibitor_I9_sf"/>
</dbReference>
<proteinExistence type="inferred from homology"/>
<keyword evidence="2 7" id="KW-0645">Protease</keyword>